<proteinExistence type="predicted"/>
<dbReference type="InterPro" id="IPR021328">
    <property type="entry name" value="CotB-like"/>
</dbReference>
<dbReference type="OrthoDB" id="1633927at2"/>
<organism evidence="1 2">
    <name type="scientific">Lysinibacillus xylanilyticus</name>
    <dbReference type="NCBI Taxonomy" id="582475"/>
    <lineage>
        <taxon>Bacteria</taxon>
        <taxon>Bacillati</taxon>
        <taxon>Bacillota</taxon>
        <taxon>Bacilli</taxon>
        <taxon>Bacillales</taxon>
        <taxon>Bacillaceae</taxon>
        <taxon>Lysinibacillus</taxon>
    </lineage>
</organism>
<comment type="caution">
    <text evidence="1">The sequence shown here is derived from an EMBL/GenBank/DDBJ whole genome shotgun (WGS) entry which is preliminary data.</text>
</comment>
<dbReference type="RefSeq" id="WP_049668818.1">
    <property type="nucleotide sequence ID" value="NZ_LFXJ01000011.1"/>
</dbReference>
<dbReference type="GeneID" id="96600999"/>
<dbReference type="Proteomes" id="UP000037326">
    <property type="component" value="Unassembled WGS sequence"/>
</dbReference>
<dbReference type="AlphaFoldDB" id="A0A0K9F1V6"/>
<sequence>MSNYLQHAMFEHKFWLRILKDHSQFIHDSLYPLETEDIKRASSFILQFSQLLAYVNSIDANNAVSFSLTVDEAVEQLKQFKFYLLRKQLTGNINTHLPPTFFNHMVNELEEYQNVLSYLKKGEVPPIFHELHHHLLWLLDASGHAGIIHDDLDGVERRLRQKSTTFAQHFEEFYLKAVELTGYLRSNINSFPALTRFNHDVDIEMGLFKTFLRELEEMELSAEVLGTFTALMADHMLREEQYYLSKLAQSRGEG</sequence>
<dbReference type="EMBL" id="LFXJ01000011">
    <property type="protein sequence ID" value="KMY28549.1"/>
    <property type="molecule type" value="Genomic_DNA"/>
</dbReference>
<dbReference type="PATRIC" id="fig|582475.4.peg.5127"/>
<dbReference type="Pfam" id="PF11155">
    <property type="entry name" value="DUF2935"/>
    <property type="match status" value="2"/>
</dbReference>
<dbReference type="Gene3D" id="1.20.1260.120">
    <property type="entry name" value="Protein of unknown function DUF2935"/>
    <property type="match status" value="1"/>
</dbReference>
<accession>A0A0K9F1V6</accession>
<protein>
    <recommendedName>
        <fullName evidence="3">DUF2935 domain-containing protein</fullName>
    </recommendedName>
</protein>
<reference evidence="2" key="1">
    <citation type="submission" date="2015-07" db="EMBL/GenBank/DDBJ databases">
        <authorList>
            <consortium name="Consortium for Microbial Forensics and Genomics (microFORGE)"/>
            <person name="Knight B.M."/>
            <person name="Roberts D.P."/>
            <person name="Lin D."/>
            <person name="Hari K."/>
            <person name="Fletcher J."/>
            <person name="Melcher U."/>
            <person name="Blagden T."/>
            <person name="Winegar R.A."/>
        </authorList>
    </citation>
    <scope>NUCLEOTIDE SEQUENCE [LARGE SCALE GENOMIC DNA]</scope>
    <source>
        <strain evidence="2">DSM 23493</strain>
    </source>
</reference>
<evidence type="ECO:0000313" key="2">
    <source>
        <dbReference type="Proteomes" id="UP000037326"/>
    </source>
</evidence>
<gene>
    <name evidence="1" type="ORF">ACZ11_22585</name>
</gene>
<evidence type="ECO:0008006" key="3">
    <source>
        <dbReference type="Google" id="ProtNLM"/>
    </source>
</evidence>
<evidence type="ECO:0000313" key="1">
    <source>
        <dbReference type="EMBL" id="KMY28549.1"/>
    </source>
</evidence>
<dbReference type="SUPFAM" id="SSF158430">
    <property type="entry name" value="Bacillus cereus metalloprotein-like"/>
    <property type="match status" value="2"/>
</dbReference>
<name>A0A0K9F1V6_9BACI</name>